<proteinExistence type="inferred from homology"/>
<keyword evidence="5" id="KW-1185">Reference proteome</keyword>
<evidence type="ECO:0008006" key="6">
    <source>
        <dbReference type="Google" id="ProtNLM"/>
    </source>
</evidence>
<evidence type="ECO:0000256" key="1">
    <source>
        <dbReference type="ARBA" id="ARBA00005485"/>
    </source>
</evidence>
<name>A0A2G9G588_9LAMI</name>
<comment type="similarity">
    <text evidence="1">Belongs to the WEB family.</text>
</comment>
<accession>A0A2G9G588</accession>
<organism evidence="4 5">
    <name type="scientific">Handroanthus impetiginosus</name>
    <dbReference type="NCBI Taxonomy" id="429701"/>
    <lineage>
        <taxon>Eukaryota</taxon>
        <taxon>Viridiplantae</taxon>
        <taxon>Streptophyta</taxon>
        <taxon>Embryophyta</taxon>
        <taxon>Tracheophyta</taxon>
        <taxon>Spermatophyta</taxon>
        <taxon>Magnoliopsida</taxon>
        <taxon>eudicotyledons</taxon>
        <taxon>Gunneridae</taxon>
        <taxon>Pentapetalae</taxon>
        <taxon>asterids</taxon>
        <taxon>lamiids</taxon>
        <taxon>Lamiales</taxon>
        <taxon>Bignoniaceae</taxon>
        <taxon>Crescentiina</taxon>
        <taxon>Tabebuia alliance</taxon>
        <taxon>Handroanthus</taxon>
    </lineage>
</organism>
<evidence type="ECO:0000256" key="3">
    <source>
        <dbReference type="SAM" id="Coils"/>
    </source>
</evidence>
<dbReference type="Pfam" id="PF11839">
    <property type="entry name" value="Alanine_zipper"/>
    <property type="match status" value="1"/>
</dbReference>
<dbReference type="PANTHER" id="PTHR32054:SF17">
    <property type="entry name" value="EXPRESSED PROTEIN"/>
    <property type="match status" value="1"/>
</dbReference>
<reference evidence="5" key="1">
    <citation type="journal article" date="2018" name="Gigascience">
        <title>Genome assembly of the Pink Ipe (Handroanthus impetiginosus, Bignoniaceae), a highly valued, ecologically keystone Neotropical timber forest tree.</title>
        <authorList>
            <person name="Silva-Junior O.B."/>
            <person name="Grattapaglia D."/>
            <person name="Novaes E."/>
            <person name="Collevatti R.G."/>
        </authorList>
    </citation>
    <scope>NUCLEOTIDE SEQUENCE [LARGE SCALE GENOMIC DNA]</scope>
    <source>
        <strain evidence="5">cv. UFG-1</strain>
    </source>
</reference>
<evidence type="ECO:0000256" key="2">
    <source>
        <dbReference type="ARBA" id="ARBA00023054"/>
    </source>
</evidence>
<dbReference type="EMBL" id="NKXS01007017">
    <property type="protein sequence ID" value="PIN00362.1"/>
    <property type="molecule type" value="Genomic_DNA"/>
</dbReference>
<dbReference type="Proteomes" id="UP000231279">
    <property type="component" value="Unassembled WGS sequence"/>
</dbReference>
<dbReference type="PANTHER" id="PTHR32054">
    <property type="entry name" value="HEAVY CHAIN, PUTATIVE, EXPRESSED-RELATED-RELATED"/>
    <property type="match status" value="1"/>
</dbReference>
<sequence>MVEIDTKSIESVQTALAFFGHKNDHKKDSRTKDEQEVDKEKELATIKIQLEAKETAYKQALRQMEHHKKTADELTTLLIKSDFQKEFYIHECHEANSRINELESAVERIAHKLSESEKVQKQLLDVTSDLESTMGQLRSLETELAVLREKVVEVEREKADALELEAKAAFEVQSIQNQLMEKSAYIDEFKVELEQANKLQVELKMELEKAKEKENDAQVENAFLKFELHKGKSKLAEAEAAEAKAQREKAALYNALQLMGLEAEEMKNENRALKEAIKLADESKSSELIKPLEKKVEELENKLEAANARIGELRTRAEQAISRAEAAEKDFDAAYGKSHDTSTKNYQPLGKMLNMKF</sequence>
<dbReference type="OrthoDB" id="673185at2759"/>
<dbReference type="GO" id="GO:0009903">
    <property type="term" value="P:chloroplast avoidance movement"/>
    <property type="evidence" value="ECO:0007669"/>
    <property type="project" value="TreeGrafter"/>
</dbReference>
<dbReference type="STRING" id="429701.A0A2G9G588"/>
<dbReference type="GO" id="GO:0005829">
    <property type="term" value="C:cytosol"/>
    <property type="evidence" value="ECO:0007669"/>
    <property type="project" value="TreeGrafter"/>
</dbReference>
<dbReference type="AlphaFoldDB" id="A0A2G9G588"/>
<comment type="caution">
    <text evidence="4">The sequence shown here is derived from an EMBL/GenBank/DDBJ whole genome shotgun (WGS) entry which is preliminary data.</text>
</comment>
<evidence type="ECO:0000313" key="5">
    <source>
        <dbReference type="Proteomes" id="UP000231279"/>
    </source>
</evidence>
<protein>
    <recommendedName>
        <fullName evidence="6">WEB family protein</fullName>
    </recommendedName>
</protein>
<dbReference type="InterPro" id="IPR021793">
    <property type="entry name" value="Oprl"/>
</dbReference>
<keyword evidence="2 3" id="KW-0175">Coiled coil</keyword>
<evidence type="ECO:0000313" key="4">
    <source>
        <dbReference type="EMBL" id="PIN00362.1"/>
    </source>
</evidence>
<feature type="coiled-coil region" evidence="3">
    <location>
        <begin position="43"/>
        <end position="330"/>
    </location>
</feature>
<gene>
    <name evidence="4" type="ORF">CDL12_27137</name>
</gene>
<dbReference type="GO" id="GO:0009904">
    <property type="term" value="P:chloroplast accumulation movement"/>
    <property type="evidence" value="ECO:0007669"/>
    <property type="project" value="TreeGrafter"/>
</dbReference>